<comment type="subcellular location">
    <subcellularLocation>
        <location evidence="1">Nucleus</location>
    </subcellularLocation>
</comment>
<sequence length="97" mass="11428">MVRASPYRDAIIQLHRDGLPAREISRRLKVLRKLVYDTIRRYRELGTNSDRKRRGRTATVSTEANVKKICERLRRNPARSVRQLLEKWGLVAALCRE</sequence>
<dbReference type="InterPro" id="IPR036388">
    <property type="entry name" value="WH-like_DNA-bd_sf"/>
</dbReference>
<dbReference type="Proteomes" id="UP000024635">
    <property type="component" value="Unassembled WGS sequence"/>
</dbReference>
<evidence type="ECO:0008006" key="4">
    <source>
        <dbReference type="Google" id="ProtNLM"/>
    </source>
</evidence>
<evidence type="ECO:0000313" key="2">
    <source>
        <dbReference type="EMBL" id="EYC34127.1"/>
    </source>
</evidence>
<dbReference type="Gene3D" id="1.10.10.10">
    <property type="entry name" value="Winged helix-like DNA-binding domain superfamily/Winged helix DNA-binding domain"/>
    <property type="match status" value="1"/>
</dbReference>
<accession>A0A016W4C1</accession>
<keyword evidence="3" id="KW-1185">Reference proteome</keyword>
<dbReference type="PANTHER" id="PTHR46068">
    <property type="entry name" value="PROTEIN CBG27172"/>
    <property type="match status" value="1"/>
</dbReference>
<reference evidence="3" key="1">
    <citation type="journal article" date="2015" name="Nat. Genet.">
        <title>The genome and transcriptome of the zoonotic hookworm Ancylostoma ceylanicum identify infection-specific gene families.</title>
        <authorList>
            <person name="Schwarz E.M."/>
            <person name="Hu Y."/>
            <person name="Antoshechkin I."/>
            <person name="Miller M.M."/>
            <person name="Sternberg P.W."/>
            <person name="Aroian R.V."/>
        </authorList>
    </citation>
    <scope>NUCLEOTIDE SEQUENCE</scope>
    <source>
        <strain evidence="3">HY135</strain>
    </source>
</reference>
<organism evidence="2 3">
    <name type="scientific">Ancylostoma ceylanicum</name>
    <dbReference type="NCBI Taxonomy" id="53326"/>
    <lineage>
        <taxon>Eukaryota</taxon>
        <taxon>Metazoa</taxon>
        <taxon>Ecdysozoa</taxon>
        <taxon>Nematoda</taxon>
        <taxon>Chromadorea</taxon>
        <taxon>Rhabditida</taxon>
        <taxon>Rhabditina</taxon>
        <taxon>Rhabditomorpha</taxon>
        <taxon>Strongyloidea</taxon>
        <taxon>Ancylostomatidae</taxon>
        <taxon>Ancylostomatinae</taxon>
        <taxon>Ancylostoma</taxon>
    </lineage>
</organism>
<dbReference type="OrthoDB" id="5856812at2759"/>
<evidence type="ECO:0000313" key="3">
    <source>
        <dbReference type="Proteomes" id="UP000024635"/>
    </source>
</evidence>
<name>A0A016W4C1_9BILA</name>
<proteinExistence type="predicted"/>
<dbReference type="SUPFAM" id="SSF46689">
    <property type="entry name" value="Homeodomain-like"/>
    <property type="match status" value="1"/>
</dbReference>
<dbReference type="InterPro" id="IPR009057">
    <property type="entry name" value="Homeodomain-like_sf"/>
</dbReference>
<protein>
    <recommendedName>
        <fullName evidence="4">Paired domain-containing protein</fullName>
    </recommendedName>
</protein>
<comment type="caution">
    <text evidence="2">The sequence shown here is derived from an EMBL/GenBank/DDBJ whole genome shotgun (WGS) entry which is preliminary data.</text>
</comment>
<dbReference type="PANTHER" id="PTHR46068:SF1">
    <property type="entry name" value="TRANSPOSASE IS30-LIKE HTH DOMAIN-CONTAINING PROTEIN"/>
    <property type="match status" value="1"/>
</dbReference>
<evidence type="ECO:0000256" key="1">
    <source>
        <dbReference type="ARBA" id="ARBA00004123"/>
    </source>
</evidence>
<dbReference type="EMBL" id="JARK01001337">
    <property type="protein sequence ID" value="EYC34127.1"/>
    <property type="molecule type" value="Genomic_DNA"/>
</dbReference>
<dbReference type="GO" id="GO:0005634">
    <property type="term" value="C:nucleus"/>
    <property type="evidence" value="ECO:0007669"/>
    <property type="project" value="UniProtKB-SubCell"/>
</dbReference>
<dbReference type="AlphaFoldDB" id="A0A016W4C1"/>
<dbReference type="STRING" id="53326.A0A016W4C1"/>
<dbReference type="Pfam" id="PF13384">
    <property type="entry name" value="HTH_23"/>
    <property type="match status" value="1"/>
</dbReference>
<gene>
    <name evidence="2" type="primary">Acey_s0001.g260</name>
    <name evidence="2" type="ORF">Y032_0001g260</name>
</gene>